<dbReference type="Ensembl" id="ENSOANT00000051079.1">
    <property type="protein sequence ID" value="ENSOANP00000049719.1"/>
    <property type="gene ID" value="ENSOANG00000037263.1"/>
</dbReference>
<dbReference type="Gene3D" id="1.25.70.10">
    <property type="entry name" value="Transcription termination factor 3, mitochondrial"/>
    <property type="match status" value="1"/>
</dbReference>
<dbReference type="InterPro" id="IPR038538">
    <property type="entry name" value="MTERF_sf"/>
</dbReference>
<proteinExistence type="inferred from homology"/>
<dbReference type="OMA" id="QAEMVKC"/>
<dbReference type="InParanoid" id="A0A6I8PAB6"/>
<organism evidence="13 14">
    <name type="scientific">Ornithorhynchus anatinus</name>
    <name type="common">Duckbill platypus</name>
    <dbReference type="NCBI Taxonomy" id="9258"/>
    <lineage>
        <taxon>Eukaryota</taxon>
        <taxon>Metazoa</taxon>
        <taxon>Chordata</taxon>
        <taxon>Craniata</taxon>
        <taxon>Vertebrata</taxon>
        <taxon>Euteleostomi</taxon>
        <taxon>Mammalia</taxon>
        <taxon>Monotremata</taxon>
        <taxon>Ornithorhynchidae</taxon>
        <taxon>Ornithorhynchus</taxon>
    </lineage>
</organism>
<dbReference type="PANTHER" id="PTHR13068">
    <property type="entry name" value="CGI-12 PROTEIN-RELATED"/>
    <property type="match status" value="1"/>
</dbReference>
<dbReference type="AlphaFoldDB" id="A0A6I8PAB6"/>
<comment type="similarity">
    <text evidence="2">Belongs to the mTERF family.</text>
</comment>
<keyword evidence="6" id="KW-0809">Transit peptide</keyword>
<dbReference type="GO" id="GO:0006364">
    <property type="term" value="P:rRNA processing"/>
    <property type="evidence" value="ECO:0007669"/>
    <property type="project" value="UniProtKB-KW"/>
</dbReference>
<keyword evidence="4" id="KW-0677">Repeat</keyword>
<keyword evidence="3" id="KW-0698">rRNA processing</keyword>
<dbReference type="FunFam" id="1.25.70.10:FF:000011">
    <property type="entry name" value="Mitochondrial transcription termination factor 4"/>
    <property type="match status" value="1"/>
</dbReference>
<evidence type="ECO:0000313" key="13">
    <source>
        <dbReference type="Ensembl" id="ENSOANP00000049719.1"/>
    </source>
</evidence>
<evidence type="ECO:0000256" key="12">
    <source>
        <dbReference type="SAM" id="MobiDB-lite"/>
    </source>
</evidence>
<dbReference type="PANTHER" id="PTHR13068:SF203">
    <property type="entry name" value="TRANSCRIPTION TERMINATION FACTOR 4, MITOCHONDRIAL"/>
    <property type="match status" value="1"/>
</dbReference>
<evidence type="ECO:0000256" key="6">
    <source>
        <dbReference type="ARBA" id="ARBA00022946"/>
    </source>
</evidence>
<evidence type="ECO:0000256" key="11">
    <source>
        <dbReference type="ARBA" id="ARBA00078040"/>
    </source>
</evidence>
<dbReference type="GO" id="GO:0005739">
    <property type="term" value="C:mitochondrion"/>
    <property type="evidence" value="ECO:0000318"/>
    <property type="project" value="GO_Central"/>
</dbReference>
<evidence type="ECO:0000256" key="7">
    <source>
        <dbReference type="ARBA" id="ARBA00023128"/>
    </source>
</evidence>
<evidence type="ECO:0000313" key="14">
    <source>
        <dbReference type="Proteomes" id="UP000002279"/>
    </source>
</evidence>
<sequence>MAGLAKKIPRWYGLVRPARLHVAKAFHPHIRQKTVASTSLLRNGRSLATTSSTGKSDGLSSVRFNQNKDLGSNEDGPRDLLASLQKQNDERTPELERVTNSFFDMGFNKPQIAELFSFKPQLEAQRRLEIISELVLLGLDPGPVCKILKNSPGILGMTVKQLKNQAGYLRRLGLEAGHLRHVANCCPDVFVLKQQQIEAVVCVLKKKCLFTVEQVTEILHTCPRVLHEDPNSLEYKFQYAYFRMGLQQPDIVKTKLLQYSITKIKQRHIFLERLGLYQTPDKKGQTQICNPTVMAVLRVSEAEFLTKTAHSSSEEFEIFKKLLAREEEEEYEDSASEDENSDSEDEEESFERTDLEN</sequence>
<feature type="region of interest" description="Disordered" evidence="12">
    <location>
        <begin position="46"/>
        <end position="78"/>
    </location>
</feature>
<dbReference type="SMART" id="SM00733">
    <property type="entry name" value="Mterf"/>
    <property type="match status" value="4"/>
</dbReference>
<evidence type="ECO:0000256" key="5">
    <source>
        <dbReference type="ARBA" id="ARBA00022884"/>
    </source>
</evidence>
<evidence type="ECO:0000256" key="8">
    <source>
        <dbReference type="ARBA" id="ARBA00061975"/>
    </source>
</evidence>
<reference evidence="13 14" key="1">
    <citation type="journal article" date="2008" name="Nature">
        <title>Genome analysis of the platypus reveals unique signatures of evolution.</title>
        <authorList>
            <person name="Warren W.C."/>
            <person name="Hillier L.W."/>
            <person name="Marshall Graves J.A."/>
            <person name="Birney E."/>
            <person name="Ponting C.P."/>
            <person name="Grutzner F."/>
            <person name="Belov K."/>
            <person name="Miller W."/>
            <person name="Clarke L."/>
            <person name="Chinwalla A.T."/>
            <person name="Yang S.P."/>
            <person name="Heger A."/>
            <person name="Locke D.P."/>
            <person name="Miethke P."/>
            <person name="Waters P.D."/>
            <person name="Veyrunes F."/>
            <person name="Fulton L."/>
            <person name="Fulton B."/>
            <person name="Graves T."/>
            <person name="Wallis J."/>
            <person name="Puente X.S."/>
            <person name="Lopez-Otin C."/>
            <person name="Ordonez G.R."/>
            <person name="Eichler E.E."/>
            <person name="Chen L."/>
            <person name="Cheng Z."/>
            <person name="Deakin J.E."/>
            <person name="Alsop A."/>
            <person name="Thompson K."/>
            <person name="Kirby P."/>
            <person name="Papenfuss A.T."/>
            <person name="Wakefield M.J."/>
            <person name="Olender T."/>
            <person name="Lancet D."/>
            <person name="Huttley G.A."/>
            <person name="Smit A.F."/>
            <person name="Pask A."/>
            <person name="Temple-Smith P."/>
            <person name="Batzer M.A."/>
            <person name="Walker J.A."/>
            <person name="Konkel M.K."/>
            <person name="Harris R.S."/>
            <person name="Whittington C.M."/>
            <person name="Wong E.S."/>
            <person name="Gemmell N.J."/>
            <person name="Buschiazzo E."/>
            <person name="Vargas Jentzsch I.M."/>
            <person name="Merkel A."/>
            <person name="Schmitz J."/>
            <person name="Zemann A."/>
            <person name="Churakov G."/>
            <person name="Kriegs J.O."/>
            <person name="Brosius J."/>
            <person name="Murchison E.P."/>
            <person name="Sachidanandam R."/>
            <person name="Smith C."/>
            <person name="Hannon G.J."/>
            <person name="Tsend-Ayush E."/>
            <person name="McMillan D."/>
            <person name="Attenborough R."/>
            <person name="Rens W."/>
            <person name="Ferguson-Smith M."/>
            <person name="Lefevre C.M."/>
            <person name="Sharp J.A."/>
            <person name="Nicholas K.R."/>
            <person name="Ray D.A."/>
            <person name="Kube M."/>
            <person name="Reinhardt R."/>
            <person name="Pringle T.H."/>
            <person name="Taylor J."/>
            <person name="Jones R.C."/>
            <person name="Nixon B."/>
            <person name="Dacheux J.L."/>
            <person name="Niwa H."/>
            <person name="Sekita Y."/>
            <person name="Huang X."/>
            <person name="Stark A."/>
            <person name="Kheradpour P."/>
            <person name="Kellis M."/>
            <person name="Flicek P."/>
            <person name="Chen Y."/>
            <person name="Webber C."/>
            <person name="Hardison R."/>
            <person name="Nelson J."/>
            <person name="Hallsworth-Pepin K."/>
            <person name="Delehaunty K."/>
            <person name="Markovic C."/>
            <person name="Minx P."/>
            <person name="Feng Y."/>
            <person name="Kremitzki C."/>
            <person name="Mitreva M."/>
            <person name="Glasscock J."/>
            <person name="Wylie T."/>
            <person name="Wohldmann P."/>
            <person name="Thiru P."/>
            <person name="Nhan M.N."/>
            <person name="Pohl C.S."/>
            <person name="Smith S.M."/>
            <person name="Hou S."/>
            <person name="Nefedov M."/>
            <person name="de Jong P.J."/>
            <person name="Renfree M.B."/>
            <person name="Mardis E.R."/>
            <person name="Wilson R.K."/>
        </authorList>
    </citation>
    <scope>NUCLEOTIDE SEQUENCE [LARGE SCALE GENOMIC DNA]</scope>
    <source>
        <strain evidence="13 14">Glennie</strain>
    </source>
</reference>
<evidence type="ECO:0000256" key="4">
    <source>
        <dbReference type="ARBA" id="ARBA00022737"/>
    </source>
</evidence>
<dbReference type="CTD" id="130916"/>
<feature type="region of interest" description="Disordered" evidence="12">
    <location>
        <begin position="327"/>
        <end position="357"/>
    </location>
</feature>
<feature type="compositionally biased region" description="Polar residues" evidence="12">
    <location>
        <begin position="46"/>
        <end position="70"/>
    </location>
</feature>
<dbReference type="FunCoup" id="A0A6I8PAB6">
    <property type="interactions" value="1986"/>
</dbReference>
<reference evidence="13" key="2">
    <citation type="submission" date="2025-08" db="UniProtKB">
        <authorList>
            <consortium name="Ensembl"/>
        </authorList>
    </citation>
    <scope>IDENTIFICATION</scope>
    <source>
        <strain evidence="13">Glennie</strain>
    </source>
</reference>
<evidence type="ECO:0000256" key="9">
    <source>
        <dbReference type="ARBA" id="ARBA00074722"/>
    </source>
</evidence>
<reference evidence="13" key="3">
    <citation type="submission" date="2025-09" db="UniProtKB">
        <authorList>
            <consortium name="Ensembl"/>
        </authorList>
    </citation>
    <scope>IDENTIFICATION</scope>
    <source>
        <strain evidence="13">Glennie</strain>
    </source>
</reference>
<name>A0A6I8PAB6_ORNAN</name>
<dbReference type="InterPro" id="IPR003690">
    <property type="entry name" value="MTERF"/>
</dbReference>
<comment type="subcellular location">
    <subcellularLocation>
        <location evidence="1">Mitochondrion</location>
    </subcellularLocation>
</comment>
<keyword evidence="7" id="KW-0496">Mitochondrion</keyword>
<evidence type="ECO:0000256" key="2">
    <source>
        <dbReference type="ARBA" id="ARBA00007692"/>
    </source>
</evidence>
<gene>
    <name evidence="13" type="primary">MTERF4</name>
</gene>
<dbReference type="OrthoDB" id="9991972at2759"/>
<evidence type="ECO:0000256" key="10">
    <source>
        <dbReference type="ARBA" id="ARBA00077581"/>
    </source>
</evidence>
<dbReference type="GO" id="GO:0003723">
    <property type="term" value="F:RNA binding"/>
    <property type="evidence" value="ECO:0007669"/>
    <property type="project" value="UniProtKB-KW"/>
</dbReference>
<dbReference type="RefSeq" id="XP_028924302.1">
    <property type="nucleotide sequence ID" value="XM_029068469.2"/>
</dbReference>
<accession>A0A6I8PAB6</accession>
<keyword evidence="5" id="KW-0694">RNA-binding</keyword>
<dbReference type="Pfam" id="PF02536">
    <property type="entry name" value="mTERF"/>
    <property type="match status" value="1"/>
</dbReference>
<evidence type="ECO:0000256" key="1">
    <source>
        <dbReference type="ARBA" id="ARBA00004173"/>
    </source>
</evidence>
<dbReference type="GeneID" id="100082754"/>
<dbReference type="Bgee" id="ENSOANG00000037263">
    <property type="expression patterns" value="Expressed in fibroblast and 8 other cell types or tissues"/>
</dbReference>
<keyword evidence="14" id="KW-1185">Reference proteome</keyword>
<evidence type="ECO:0000256" key="3">
    <source>
        <dbReference type="ARBA" id="ARBA00022552"/>
    </source>
</evidence>
<dbReference type="GeneTree" id="ENSGT00460000041648"/>
<comment type="subunit">
    <text evidence="8">Heterodimer with NSUN4; this interaction may be required for NSUN4 recruitment to the mitochondrial large ribosomal subunit.</text>
</comment>
<protein>
    <recommendedName>
        <fullName evidence="9">Transcription termination factor 4, mitochondrial</fullName>
    </recommendedName>
    <alternativeName>
        <fullName evidence="10">Mitochondrial transcription termination factor 4</fullName>
    </alternativeName>
    <alternativeName>
        <fullName evidence="11">mTERF domain-containing protein 2</fullName>
    </alternativeName>
</protein>
<dbReference type="GO" id="GO:1903108">
    <property type="term" value="P:regulation of mitochondrial transcription"/>
    <property type="evidence" value="ECO:0000318"/>
    <property type="project" value="GO_Central"/>
</dbReference>
<dbReference type="KEGG" id="oaa:100082754"/>
<dbReference type="Proteomes" id="UP000002279">
    <property type="component" value="Chromosome 7"/>
</dbReference>
<feature type="compositionally biased region" description="Acidic residues" evidence="12">
    <location>
        <begin position="327"/>
        <end position="349"/>
    </location>
</feature>
<dbReference type="GO" id="GO:0061668">
    <property type="term" value="P:mitochondrial ribosome assembly"/>
    <property type="evidence" value="ECO:0000318"/>
    <property type="project" value="GO_Central"/>
</dbReference>